<keyword evidence="1" id="KW-1133">Transmembrane helix</keyword>
<dbReference type="InterPro" id="IPR004182">
    <property type="entry name" value="GRAM"/>
</dbReference>
<evidence type="ECO:0000256" key="1">
    <source>
        <dbReference type="SAM" id="Phobius"/>
    </source>
</evidence>
<feature type="domain" description="GRAM" evidence="2">
    <location>
        <begin position="74"/>
        <end position="150"/>
    </location>
</feature>
<protein>
    <submittedName>
        <fullName evidence="3">GRAM domain-containing protein</fullName>
    </submittedName>
</protein>
<feature type="transmembrane region" description="Helical" evidence="1">
    <location>
        <begin position="12"/>
        <end position="30"/>
    </location>
</feature>
<dbReference type="RefSeq" id="WP_225697409.1">
    <property type="nucleotide sequence ID" value="NZ_JAIXNE010000001.1"/>
</dbReference>
<dbReference type="EMBL" id="JAIXNE010000001">
    <property type="protein sequence ID" value="MCA6074314.1"/>
    <property type="molecule type" value="Genomic_DNA"/>
</dbReference>
<keyword evidence="4" id="KW-1185">Reference proteome</keyword>
<dbReference type="Pfam" id="PF02893">
    <property type="entry name" value="GRAM"/>
    <property type="match status" value="1"/>
</dbReference>
<accession>A0A9X1KWU5</accession>
<keyword evidence="1" id="KW-0472">Membrane</keyword>
<comment type="caution">
    <text evidence="3">The sequence shown here is derived from an EMBL/GenBank/DDBJ whole genome shotgun (WGS) entry which is preliminary data.</text>
</comment>
<keyword evidence="1" id="KW-0812">Transmembrane</keyword>
<feature type="transmembrane region" description="Helical" evidence="1">
    <location>
        <begin position="36"/>
        <end position="54"/>
    </location>
</feature>
<gene>
    <name evidence="3" type="ORF">LDX50_05510</name>
</gene>
<evidence type="ECO:0000313" key="3">
    <source>
        <dbReference type="EMBL" id="MCA6074314.1"/>
    </source>
</evidence>
<evidence type="ECO:0000313" key="4">
    <source>
        <dbReference type="Proteomes" id="UP001139409"/>
    </source>
</evidence>
<organism evidence="3 4">
    <name type="scientific">Fulvivirga sedimenti</name>
    <dbReference type="NCBI Taxonomy" id="2879465"/>
    <lineage>
        <taxon>Bacteria</taxon>
        <taxon>Pseudomonadati</taxon>
        <taxon>Bacteroidota</taxon>
        <taxon>Cytophagia</taxon>
        <taxon>Cytophagales</taxon>
        <taxon>Fulvivirgaceae</taxon>
        <taxon>Fulvivirga</taxon>
    </lineage>
</organism>
<dbReference type="AlphaFoldDB" id="A0A9X1KWU5"/>
<dbReference type="Proteomes" id="UP001139409">
    <property type="component" value="Unassembled WGS sequence"/>
</dbReference>
<sequence>MKLNFLQLRTIISLGIPVVYLILTVILDGFKPADVVIALLAGFISFLLMTLFTSKDSRNVNQHIGLSTEEKEGDEIIIETEACHYENGVYSLGRLILTTDHLSFRGLDHEYVQLSLKDISAVRVYHFEHLFKKGFSLIVKTKEFIFEVEYVRDWMDIIRYQMANFEPAEMTLKNDGIVDNPILDRKNTEIA</sequence>
<evidence type="ECO:0000259" key="2">
    <source>
        <dbReference type="Pfam" id="PF02893"/>
    </source>
</evidence>
<reference evidence="3" key="1">
    <citation type="submission" date="2021-09" db="EMBL/GenBank/DDBJ databases">
        <title>Fulvivirga sp. isolated from coastal sediment.</title>
        <authorList>
            <person name="Yu H."/>
        </authorList>
    </citation>
    <scope>NUCLEOTIDE SEQUENCE</scope>
    <source>
        <strain evidence="3">1062</strain>
    </source>
</reference>
<name>A0A9X1KWU5_9BACT</name>
<proteinExistence type="predicted"/>